<dbReference type="EMBL" id="BX247957">
    <property type="protein sequence ID" value="CAD62297.1"/>
    <property type="molecule type" value="mRNA"/>
</dbReference>
<protein>
    <submittedName>
        <fullName evidence="2">Full-length cDNA clone CS0DA005YA22 of Neuroblastoma of Homo sapiens (human)</fullName>
    </submittedName>
</protein>
<reference evidence="2" key="2">
    <citation type="submission" date="2003-02" db="EMBL/GenBank/DDBJ databases">
        <title>Full-length cDNA libraries and normalization.</title>
        <authorList>
            <person name="Li W.B."/>
            <person name="Gruber C."/>
            <person name="Jessee J."/>
            <person name="Polayes D."/>
        </authorList>
    </citation>
    <scope>NUCLEOTIDE SEQUENCE</scope>
    <source>
        <tissue evidence="2">Neuroblastoma</tissue>
    </source>
</reference>
<feature type="region of interest" description="Disordered" evidence="1">
    <location>
        <begin position="137"/>
        <end position="160"/>
    </location>
</feature>
<sequence>GGESPGCSSALGTRCRSVRAPGFQAVMGGSLRGSVAGAGLYSRCGTGELGAPSDFVTHLRRQTGVGPLRVLLWSAWVWAQHRAFRISSAESDAQQWVKRSPLFQALPSWKECQSWSARGPLCVGVTPGLPGLREGRSLDFVTRTSPPPSRSGVGESTRAS</sequence>
<evidence type="ECO:0000256" key="1">
    <source>
        <dbReference type="SAM" id="MobiDB-lite"/>
    </source>
</evidence>
<organism evidence="2">
    <name type="scientific">Homo sapiens</name>
    <name type="common">Human</name>
    <dbReference type="NCBI Taxonomy" id="9606"/>
    <lineage>
        <taxon>Eukaryota</taxon>
        <taxon>Metazoa</taxon>
        <taxon>Chordata</taxon>
        <taxon>Craniata</taxon>
        <taxon>Vertebrata</taxon>
        <taxon>Euteleostomi</taxon>
        <taxon>Mammalia</taxon>
        <taxon>Eutheria</taxon>
        <taxon>Euarchontoglires</taxon>
        <taxon>Primates</taxon>
        <taxon>Haplorrhini</taxon>
        <taxon>Catarrhini</taxon>
        <taxon>Hominidae</taxon>
        <taxon>Homo</taxon>
    </lineage>
</organism>
<proteinExistence type="evidence at transcript level"/>
<accession>Q86U33</accession>
<evidence type="ECO:0000313" key="2">
    <source>
        <dbReference type="EMBL" id="CAD62297.1"/>
    </source>
</evidence>
<reference evidence="2" key="1">
    <citation type="submission" date="2003-01" db="EMBL/GenBank/DDBJ databases">
        <authorList>
            <person name="Genoscope"/>
        </authorList>
    </citation>
    <scope>NUCLEOTIDE SEQUENCE</scope>
    <source>
        <tissue evidence="2">Neuroblastoma</tissue>
    </source>
</reference>
<name>Q86U33_HUMAN</name>
<dbReference type="AlphaFoldDB" id="Q86U33"/>
<feature type="non-terminal residue" evidence="2">
    <location>
        <position position="1"/>
    </location>
</feature>